<dbReference type="InterPro" id="IPR050364">
    <property type="entry name" value="Cytochrome_P450_fung"/>
</dbReference>
<feature type="transmembrane region" description="Helical" evidence="9">
    <location>
        <begin position="406"/>
        <end position="429"/>
    </location>
</feature>
<feature type="transmembrane region" description="Helical" evidence="9">
    <location>
        <begin position="441"/>
        <end position="460"/>
    </location>
</feature>
<keyword evidence="9" id="KW-1133">Transmembrane helix</keyword>
<reference evidence="11 12" key="1">
    <citation type="submission" date="2015-09" db="EMBL/GenBank/DDBJ databases">
        <title>Host preference determinants of Valsa canker pathogens revealed by comparative genomics.</title>
        <authorList>
            <person name="Yin Z."/>
            <person name="Huang L."/>
        </authorList>
    </citation>
    <scope>NUCLEOTIDE SEQUENCE [LARGE SCALE GENOMIC DNA]</scope>
    <source>
        <strain evidence="11 12">03-1</strain>
    </source>
</reference>
<dbReference type="Proteomes" id="UP000283895">
    <property type="component" value="Unassembled WGS sequence"/>
</dbReference>
<protein>
    <recommendedName>
        <fullName evidence="10">Major facilitator superfamily (MFS) profile domain-containing protein</fullName>
    </recommendedName>
</protein>
<feature type="transmembrane region" description="Helical" evidence="9">
    <location>
        <begin position="69"/>
        <end position="91"/>
    </location>
</feature>
<organism evidence="11 12">
    <name type="scientific">Cytospora schulzeri</name>
    <dbReference type="NCBI Taxonomy" id="448051"/>
    <lineage>
        <taxon>Eukaryota</taxon>
        <taxon>Fungi</taxon>
        <taxon>Dikarya</taxon>
        <taxon>Ascomycota</taxon>
        <taxon>Pezizomycotina</taxon>
        <taxon>Sordariomycetes</taxon>
        <taxon>Sordariomycetidae</taxon>
        <taxon>Diaporthales</taxon>
        <taxon>Cytosporaceae</taxon>
        <taxon>Cytospora</taxon>
    </lineage>
</organism>
<dbReference type="GO" id="GO:0022857">
    <property type="term" value="F:transmembrane transporter activity"/>
    <property type="evidence" value="ECO:0007669"/>
    <property type="project" value="InterPro"/>
</dbReference>
<evidence type="ECO:0000256" key="9">
    <source>
        <dbReference type="SAM" id="Phobius"/>
    </source>
</evidence>
<feature type="region of interest" description="Disordered" evidence="8">
    <location>
        <begin position="1"/>
        <end position="25"/>
    </location>
</feature>
<dbReference type="AlphaFoldDB" id="A0A423WXP3"/>
<dbReference type="InterPro" id="IPR036259">
    <property type="entry name" value="MFS_trans_sf"/>
</dbReference>
<keyword evidence="6" id="KW-0503">Monooxygenase</keyword>
<feature type="transmembrane region" description="Helical" evidence="9">
    <location>
        <begin position="222"/>
        <end position="241"/>
    </location>
</feature>
<dbReference type="InterPro" id="IPR036396">
    <property type="entry name" value="Cyt_P450_sf"/>
</dbReference>
<dbReference type="Pfam" id="PF00067">
    <property type="entry name" value="p450"/>
    <property type="match status" value="1"/>
</dbReference>
<feature type="transmembrane region" description="Helical" evidence="9">
    <location>
        <begin position="103"/>
        <end position="122"/>
    </location>
</feature>
<keyword evidence="3 7" id="KW-0479">Metal-binding</keyword>
<name>A0A423WXP3_9PEZI</name>
<dbReference type="EMBL" id="LKEA01000006">
    <property type="protein sequence ID" value="ROW08294.1"/>
    <property type="molecule type" value="Genomic_DNA"/>
</dbReference>
<dbReference type="Gene3D" id="1.20.1250.20">
    <property type="entry name" value="MFS general substrate transporter like domains"/>
    <property type="match status" value="1"/>
</dbReference>
<feature type="binding site" description="axial binding residue" evidence="7">
    <location>
        <position position="1010"/>
    </location>
    <ligand>
        <name>heme</name>
        <dbReference type="ChEBI" id="CHEBI:30413"/>
    </ligand>
    <ligandPart>
        <name>Fe</name>
        <dbReference type="ChEBI" id="CHEBI:18248"/>
    </ligandPart>
</feature>
<gene>
    <name evidence="11" type="ORF">VMCG_03194</name>
</gene>
<dbReference type="PROSITE" id="PS50850">
    <property type="entry name" value="MFS"/>
    <property type="match status" value="1"/>
</dbReference>
<comment type="similarity">
    <text evidence="2">Belongs to the cytochrome P450 family.</text>
</comment>
<dbReference type="OrthoDB" id="2585655at2759"/>
<dbReference type="PANTHER" id="PTHR46300:SF2">
    <property type="entry name" value="CYTOCHROME P450 MONOOXYGENASE ALNH-RELATED"/>
    <property type="match status" value="1"/>
</dbReference>
<dbReference type="PRINTS" id="PR00463">
    <property type="entry name" value="EP450I"/>
</dbReference>
<dbReference type="GO" id="GO:0016705">
    <property type="term" value="F:oxidoreductase activity, acting on paired donors, with incorporation or reduction of molecular oxygen"/>
    <property type="evidence" value="ECO:0007669"/>
    <property type="project" value="InterPro"/>
</dbReference>
<dbReference type="SUPFAM" id="SSF48264">
    <property type="entry name" value="Cytochrome P450"/>
    <property type="match status" value="1"/>
</dbReference>
<dbReference type="GO" id="GO:0005506">
    <property type="term" value="F:iron ion binding"/>
    <property type="evidence" value="ECO:0007669"/>
    <property type="project" value="InterPro"/>
</dbReference>
<feature type="compositionally biased region" description="Basic and acidic residues" evidence="8">
    <location>
        <begin position="8"/>
        <end position="25"/>
    </location>
</feature>
<dbReference type="InterPro" id="IPR011701">
    <property type="entry name" value="MFS"/>
</dbReference>
<dbReference type="PANTHER" id="PTHR46300">
    <property type="entry name" value="P450, PUTATIVE (EUROFUNG)-RELATED-RELATED"/>
    <property type="match status" value="1"/>
</dbReference>
<dbReference type="GO" id="GO:0004497">
    <property type="term" value="F:monooxygenase activity"/>
    <property type="evidence" value="ECO:0007669"/>
    <property type="project" value="UniProtKB-KW"/>
</dbReference>
<dbReference type="Gene3D" id="1.10.630.10">
    <property type="entry name" value="Cytochrome P450"/>
    <property type="match status" value="1"/>
</dbReference>
<dbReference type="InterPro" id="IPR017972">
    <property type="entry name" value="Cyt_P450_CS"/>
</dbReference>
<evidence type="ECO:0000256" key="1">
    <source>
        <dbReference type="ARBA" id="ARBA00004141"/>
    </source>
</evidence>
<keyword evidence="9" id="KW-0472">Membrane</keyword>
<feature type="transmembrane region" description="Helical" evidence="9">
    <location>
        <begin position="472"/>
        <end position="491"/>
    </location>
</feature>
<evidence type="ECO:0000313" key="11">
    <source>
        <dbReference type="EMBL" id="ROW08294.1"/>
    </source>
</evidence>
<feature type="transmembrane region" description="Helical" evidence="9">
    <location>
        <begin position="374"/>
        <end position="400"/>
    </location>
</feature>
<keyword evidence="4" id="KW-0560">Oxidoreductase</keyword>
<evidence type="ECO:0000256" key="7">
    <source>
        <dbReference type="PIRSR" id="PIRSR602401-1"/>
    </source>
</evidence>
<keyword evidence="7" id="KW-0349">Heme</keyword>
<keyword evidence="9" id="KW-0812">Transmembrane</keyword>
<evidence type="ECO:0000256" key="4">
    <source>
        <dbReference type="ARBA" id="ARBA00023002"/>
    </source>
</evidence>
<proteinExistence type="inferred from homology"/>
<comment type="subcellular location">
    <subcellularLocation>
        <location evidence="1">Membrane</location>
        <topology evidence="1">Multi-pass membrane protein</topology>
    </subcellularLocation>
</comment>
<dbReference type="Pfam" id="PF07690">
    <property type="entry name" value="MFS_1"/>
    <property type="match status" value="1"/>
</dbReference>
<feature type="transmembrane region" description="Helical" evidence="9">
    <location>
        <begin position="159"/>
        <end position="181"/>
    </location>
</feature>
<sequence>MSPPSSTKLEEAREPKSVEDEYADEIRSLSEEHRQYLLQKHGTLDLNPIPDMSDADPYNWSQKKKVMNLILVAFHAMMGTFTASSIMPAFVDISEDLDIGMQTASYLTSLVIAILGGAPLFWRPLSQRYGRRPIFLISLICSLIGNIGCAKSYSYATMALCRAITAVFIAPAAAIGSGVVVETFFQNERARYMGIWTIMVTLGVPVAPFIFGFVAMRVGYRWIYYILAITNAVQFTLYFLFGPESRYIRGSKAPEDEKHKSDFQKQYISFRRIDKTPITWWDFVEPLSYAAHPCVLFPAVAYAMEFLFTSIMITVEIPELFPELFNFNPQQNGLQLVAVIIGTIIGEQLGGRMSDLWMSTRRKKLNGRSPEPEFRLWLSYFGFALCITGLVVFFVQLYYAGNTWNVTPLIGVGICSAGNQIVTTVLVTYAVDCYRHDASSVGVFITFVRQIWGFIGPFWFPQLIAEAGFKATAGVATALIVAFSIIPILVVQWKGQSWRSKSDAFKVVGKIRQINVAIVDTSHELLTTVVQSDIINSLNMLEILYPVYTPYTALAGLLLFVLFLVASRWVVSTLRPRSFPPGPRVIPGLGNLHQIPPQKPYLKFHTWAEQYGDLVSLKTGAGNLVIINNPKIVHELFDKRGAIYSNRPLPYILSRHIWYGPEDKAAAIMQYDSYYPRWRRSLQHIMGNAAIKRIQPLLEAEACKFCQRLLDEQANYEDCLRAWSLAVPLVATSGRRLEDTPPGFADDFFQMQDDFLNLMIPGTAPPVDVFPILRYVPEFLAQWKSEARRLRNVLSDNALGFIRDGRQQFNQMQNDPSSVRFEGLIAKILREQSSPGTTKGDRRFTDLELAYIAQGVVGAAIDTTSATFGSLMCCFAAFPHVLKKAQDEVDRVAGDTPPNGEQIGELGYLKACISEVLRWRPPTPSALPHTLVKEDRFGDYIFPKGTTFIANAWTIHRNKDEYEHPDDFDPERFVKHPYGLRTNNSAASQQDLDGSGRRPLYAFGSGRRQCPGEQFAFTTLTLAASKVIWTFDVLPPPGGVDLSVESGYKDGTVLEPINPRVIFKLRGESRRGALAEDLARLKANVNDVLG</sequence>
<dbReference type="PROSITE" id="PS00086">
    <property type="entry name" value="CYTOCHROME_P450"/>
    <property type="match status" value="1"/>
</dbReference>
<evidence type="ECO:0000256" key="3">
    <source>
        <dbReference type="ARBA" id="ARBA00022723"/>
    </source>
</evidence>
<dbReference type="InterPro" id="IPR001128">
    <property type="entry name" value="Cyt_P450"/>
</dbReference>
<feature type="transmembrane region" description="Helical" evidence="9">
    <location>
        <begin position="333"/>
        <end position="353"/>
    </location>
</feature>
<accession>A0A423WXP3</accession>
<feature type="domain" description="Major facilitator superfamily (MFS) profile" evidence="10">
    <location>
        <begin position="68"/>
        <end position="496"/>
    </location>
</feature>
<keyword evidence="12" id="KW-1185">Reference proteome</keyword>
<evidence type="ECO:0000256" key="8">
    <source>
        <dbReference type="SAM" id="MobiDB-lite"/>
    </source>
</evidence>
<dbReference type="InterPro" id="IPR002401">
    <property type="entry name" value="Cyt_P450_E_grp-I"/>
</dbReference>
<comment type="caution">
    <text evidence="11">The sequence shown here is derived from an EMBL/GenBank/DDBJ whole genome shotgun (WGS) entry which is preliminary data.</text>
</comment>
<dbReference type="InterPro" id="IPR020846">
    <property type="entry name" value="MFS_dom"/>
</dbReference>
<feature type="transmembrane region" description="Helical" evidence="9">
    <location>
        <begin position="548"/>
        <end position="571"/>
    </location>
</feature>
<evidence type="ECO:0000256" key="2">
    <source>
        <dbReference type="ARBA" id="ARBA00010617"/>
    </source>
</evidence>
<evidence type="ECO:0000313" key="12">
    <source>
        <dbReference type="Proteomes" id="UP000283895"/>
    </source>
</evidence>
<feature type="transmembrane region" description="Helical" evidence="9">
    <location>
        <begin position="295"/>
        <end position="313"/>
    </location>
</feature>
<dbReference type="SUPFAM" id="SSF103473">
    <property type="entry name" value="MFS general substrate transporter"/>
    <property type="match status" value="1"/>
</dbReference>
<evidence type="ECO:0000256" key="5">
    <source>
        <dbReference type="ARBA" id="ARBA00023004"/>
    </source>
</evidence>
<feature type="transmembrane region" description="Helical" evidence="9">
    <location>
        <begin position="134"/>
        <end position="153"/>
    </location>
</feature>
<keyword evidence="5 7" id="KW-0408">Iron</keyword>
<dbReference type="FunFam" id="1.20.1250.20:FF:000318">
    <property type="entry name" value="MFS multidrug transporter, putative"/>
    <property type="match status" value="1"/>
</dbReference>
<evidence type="ECO:0000259" key="10">
    <source>
        <dbReference type="PROSITE" id="PS50850"/>
    </source>
</evidence>
<comment type="cofactor">
    <cofactor evidence="7">
        <name>heme</name>
        <dbReference type="ChEBI" id="CHEBI:30413"/>
    </cofactor>
</comment>
<evidence type="ECO:0000256" key="6">
    <source>
        <dbReference type="ARBA" id="ARBA00023033"/>
    </source>
</evidence>
<dbReference type="GO" id="GO:0020037">
    <property type="term" value="F:heme binding"/>
    <property type="evidence" value="ECO:0007669"/>
    <property type="project" value="InterPro"/>
</dbReference>
<dbReference type="GO" id="GO:0016020">
    <property type="term" value="C:membrane"/>
    <property type="evidence" value="ECO:0007669"/>
    <property type="project" value="UniProtKB-SubCell"/>
</dbReference>
<dbReference type="STRING" id="356882.A0A423WXP3"/>
<feature type="transmembrane region" description="Helical" evidence="9">
    <location>
        <begin position="193"/>
        <end position="216"/>
    </location>
</feature>